<organism evidence="1">
    <name type="scientific">Haemonchus placei</name>
    <name type="common">Barber's pole worm</name>
    <dbReference type="NCBI Taxonomy" id="6290"/>
    <lineage>
        <taxon>Eukaryota</taxon>
        <taxon>Metazoa</taxon>
        <taxon>Ecdysozoa</taxon>
        <taxon>Nematoda</taxon>
        <taxon>Chromadorea</taxon>
        <taxon>Rhabditida</taxon>
        <taxon>Rhabditina</taxon>
        <taxon>Rhabditomorpha</taxon>
        <taxon>Strongyloidea</taxon>
        <taxon>Trichostrongylidae</taxon>
        <taxon>Haemonchus</taxon>
    </lineage>
</organism>
<proteinExistence type="predicted"/>
<name>A0A0N4X5D0_HAEPC</name>
<protein>
    <submittedName>
        <fullName evidence="1">Neur_chan_LBD domain-containing protein</fullName>
    </submittedName>
</protein>
<evidence type="ECO:0000313" key="1">
    <source>
        <dbReference type="WBParaSite" id="HPLM_0001957201-mRNA-1"/>
    </source>
</evidence>
<dbReference type="AlphaFoldDB" id="A0A0N4X5D0"/>
<accession>A0A0N4X5D0</accession>
<reference evidence="1" key="1">
    <citation type="submission" date="2017-02" db="UniProtKB">
        <authorList>
            <consortium name="WormBaseParasite"/>
        </authorList>
    </citation>
    <scope>IDENTIFICATION</scope>
</reference>
<dbReference type="WBParaSite" id="HPLM_0001957201-mRNA-1">
    <property type="protein sequence ID" value="HPLM_0001957201-mRNA-1"/>
    <property type="gene ID" value="HPLM_0001957201"/>
</dbReference>
<sequence length="141" mass="15862">LCNSIRNLSSTSTDMCRTRGGVNLVRRFVVRRSERGSEVDTVSTWTDTFSLYMDCSTTPPDLFDFHYTSIQSGIRGVSQFSVLSKFVFQWSLTWIGTLPYSPKSIVYNVAPYGIDLLGTDYFFIQIGAGIVLTKREKCSPS</sequence>